<evidence type="ECO:0000313" key="4">
    <source>
        <dbReference type="Proteomes" id="UP000199645"/>
    </source>
</evidence>
<comment type="catalytic activity">
    <reaction evidence="2">
        <text>oxidized coenzyme F420-(gamma-L-Glu)(n) + a quinol + H(+) = reduced coenzyme F420-(gamma-L-Glu)(n) + a quinone</text>
        <dbReference type="Rhea" id="RHEA:39663"/>
        <dbReference type="Rhea" id="RHEA-COMP:12939"/>
        <dbReference type="Rhea" id="RHEA-COMP:14378"/>
        <dbReference type="ChEBI" id="CHEBI:15378"/>
        <dbReference type="ChEBI" id="CHEBI:24646"/>
        <dbReference type="ChEBI" id="CHEBI:132124"/>
        <dbReference type="ChEBI" id="CHEBI:133980"/>
        <dbReference type="ChEBI" id="CHEBI:139511"/>
    </reaction>
</comment>
<proteinExistence type="inferred from homology"/>
<dbReference type="PANTHER" id="PTHR39428">
    <property type="entry name" value="F420H(2)-DEPENDENT QUINONE REDUCTASE RV1261C"/>
    <property type="match status" value="1"/>
</dbReference>
<reference evidence="3 4" key="1">
    <citation type="submission" date="2016-10" db="EMBL/GenBank/DDBJ databases">
        <authorList>
            <person name="de Groot N.N."/>
        </authorList>
    </citation>
    <scope>NUCLEOTIDE SEQUENCE [LARGE SCALE GENOMIC DNA]</scope>
    <source>
        <strain evidence="3 4">DSM 43019</strain>
    </source>
</reference>
<organism evidence="3 4">
    <name type="scientific">Actinoplanes philippinensis</name>
    <dbReference type="NCBI Taxonomy" id="35752"/>
    <lineage>
        <taxon>Bacteria</taxon>
        <taxon>Bacillati</taxon>
        <taxon>Actinomycetota</taxon>
        <taxon>Actinomycetes</taxon>
        <taxon>Micromonosporales</taxon>
        <taxon>Micromonosporaceae</taxon>
        <taxon>Actinoplanes</taxon>
    </lineage>
</organism>
<accession>A0A1I2E9E1</accession>
<dbReference type="STRING" id="35752.SAMN05421541_104264"/>
<evidence type="ECO:0000256" key="2">
    <source>
        <dbReference type="ARBA" id="ARBA00049106"/>
    </source>
</evidence>
<dbReference type="GO" id="GO:0070967">
    <property type="term" value="F:coenzyme F420 binding"/>
    <property type="evidence" value="ECO:0007669"/>
    <property type="project" value="TreeGrafter"/>
</dbReference>
<keyword evidence="4" id="KW-1185">Reference proteome</keyword>
<dbReference type="GO" id="GO:0005886">
    <property type="term" value="C:plasma membrane"/>
    <property type="evidence" value="ECO:0007669"/>
    <property type="project" value="TreeGrafter"/>
</dbReference>
<dbReference type="InterPro" id="IPR004378">
    <property type="entry name" value="F420H2_quin_Rdtase"/>
</dbReference>
<dbReference type="GO" id="GO:0016491">
    <property type="term" value="F:oxidoreductase activity"/>
    <property type="evidence" value="ECO:0007669"/>
    <property type="project" value="InterPro"/>
</dbReference>
<comment type="similarity">
    <text evidence="1">Belongs to the F420H(2)-dependent quinone reductase family.</text>
</comment>
<dbReference type="Proteomes" id="UP000199645">
    <property type="component" value="Unassembled WGS sequence"/>
</dbReference>
<dbReference type="PANTHER" id="PTHR39428:SF1">
    <property type="entry name" value="F420H(2)-DEPENDENT QUINONE REDUCTASE RV1261C"/>
    <property type="match status" value="1"/>
</dbReference>
<dbReference type="RefSeq" id="WP_093612961.1">
    <property type="nucleotide sequence ID" value="NZ_BOMT01000033.1"/>
</dbReference>
<dbReference type="InterPro" id="IPR012349">
    <property type="entry name" value="Split_barrel_FMN-bd"/>
</dbReference>
<dbReference type="Gene3D" id="2.30.110.10">
    <property type="entry name" value="Electron Transport, Fmn-binding Protein, Chain A"/>
    <property type="match status" value="1"/>
</dbReference>
<gene>
    <name evidence="3" type="ORF">SAMN05421541_104264</name>
</gene>
<dbReference type="NCBIfam" id="TIGR00026">
    <property type="entry name" value="hi_GC_TIGR00026"/>
    <property type="match status" value="1"/>
</dbReference>
<evidence type="ECO:0000256" key="1">
    <source>
        <dbReference type="ARBA" id="ARBA00008710"/>
    </source>
</evidence>
<name>A0A1I2E9E1_9ACTN</name>
<dbReference type="AlphaFoldDB" id="A0A1I2E9E1"/>
<evidence type="ECO:0000313" key="3">
    <source>
        <dbReference type="EMBL" id="SFE89101.1"/>
    </source>
</evidence>
<dbReference type="Pfam" id="PF04075">
    <property type="entry name" value="F420H2_quin_red"/>
    <property type="match status" value="1"/>
</dbReference>
<sequence length="139" mass="15478">MSDWNTQVIEEFRANQGRVGGPFEGAPMVLVHHRGRKSGQEMVSPMMYLPHETDDDVIYVIASKGGAPENPGWYYNLTAAGRGEVERGTETYPVTVRDLTGEERDRRFGEQASRYPGFAGYAEKTAGIRTIPVLELTRA</sequence>
<dbReference type="EMBL" id="FONV01000004">
    <property type="protein sequence ID" value="SFE89101.1"/>
    <property type="molecule type" value="Genomic_DNA"/>
</dbReference>
<dbReference type="OrthoDB" id="8225825at2"/>
<protein>
    <submittedName>
        <fullName evidence="3">Deazaflavin-dependent oxidoreductase, nitroreductase family</fullName>
    </submittedName>
</protein>